<dbReference type="InterPro" id="IPR029058">
    <property type="entry name" value="AB_hydrolase_fold"/>
</dbReference>
<dbReference type="AlphaFoldDB" id="A0AB73SY98"/>
<dbReference type="PANTHER" id="PTHR48098">
    <property type="entry name" value="ENTEROCHELIN ESTERASE-RELATED"/>
    <property type="match status" value="1"/>
</dbReference>
<sequence length="373" mass="43294">MQPWENDMALYGQACSFRRVMEIQPHEEALIQGLCYRPDGKPYIKLHMQDAGSIRLAAGGKLVNLTEKDQGWYEADIPLRPGYYRAVVCRDGVEILSPYLGITVEDNRPVNCLDIGPLPEWLGCKEVLHGDVSHEIFYSGVSGRMEPCTVYTPPGYSQTGKSYPVLYLQHGNGENELSWLWNGKINFLMDNLLAQQKAVPMIIVMANGMTVLERKPGQYELCKAMFTRQLMEDIIPFIEKKYRVKQDREFRAMAGLSMGSKQTSITVMTHLESFAWAGLFSGFMDDFLDDYYNLHLEQLLREKDDFNRDMRLFFRAIGTEDEGLCYFLENDRFCEENGIKNYRKMYEGGHDWNVWRNCAFDFLQMVFQERRLK</sequence>
<dbReference type="Proteomes" id="UP000245412">
    <property type="component" value="Unassembled WGS sequence"/>
</dbReference>
<dbReference type="RefSeq" id="WP_109748525.1">
    <property type="nucleotide sequence ID" value="NZ_JANKBI010000020.1"/>
</dbReference>
<evidence type="ECO:0000313" key="1">
    <source>
        <dbReference type="EMBL" id="PWJ72327.1"/>
    </source>
</evidence>
<comment type="caution">
    <text evidence="1">The sequence shown here is derived from an EMBL/GenBank/DDBJ whole genome shotgun (WGS) entry which is preliminary data.</text>
</comment>
<protein>
    <submittedName>
        <fullName evidence="1">Enterochelin esterase-like enzyme</fullName>
    </submittedName>
</protein>
<accession>A0AB73SY98</accession>
<proteinExistence type="predicted"/>
<evidence type="ECO:0000313" key="2">
    <source>
        <dbReference type="Proteomes" id="UP000245412"/>
    </source>
</evidence>
<dbReference type="InterPro" id="IPR000801">
    <property type="entry name" value="Esterase-like"/>
</dbReference>
<dbReference type="InterPro" id="IPR050583">
    <property type="entry name" value="Mycobacterial_A85_antigen"/>
</dbReference>
<dbReference type="GO" id="GO:0016747">
    <property type="term" value="F:acyltransferase activity, transferring groups other than amino-acyl groups"/>
    <property type="evidence" value="ECO:0007669"/>
    <property type="project" value="TreeGrafter"/>
</dbReference>
<dbReference type="EMBL" id="QGGY01000019">
    <property type="protein sequence ID" value="PWJ72327.1"/>
    <property type="molecule type" value="Genomic_DNA"/>
</dbReference>
<keyword evidence="2" id="KW-1185">Reference proteome</keyword>
<name>A0AB73SY98_9FIRM</name>
<gene>
    <name evidence="1" type="ORF">C7383_11931</name>
</gene>
<organism evidence="1 2">
    <name type="scientific">Murimonas intestini</name>
    <dbReference type="NCBI Taxonomy" id="1337051"/>
    <lineage>
        <taxon>Bacteria</taxon>
        <taxon>Bacillati</taxon>
        <taxon>Bacillota</taxon>
        <taxon>Clostridia</taxon>
        <taxon>Lachnospirales</taxon>
        <taxon>Lachnospiraceae</taxon>
        <taxon>Murimonas</taxon>
    </lineage>
</organism>
<reference evidence="1 2" key="1">
    <citation type="submission" date="2018-05" db="EMBL/GenBank/DDBJ databases">
        <authorList>
            <person name="Goeker M."/>
            <person name="Huntemann M."/>
            <person name="Clum A."/>
            <person name="Pillay M."/>
            <person name="Palaniappan K."/>
            <person name="Varghese N."/>
            <person name="Mikhailova N."/>
            <person name="Stamatis D."/>
            <person name="Reddy T."/>
            <person name="Daum C."/>
            <person name="Shapiro N."/>
            <person name="Ivanova N."/>
            <person name="Kyrpides N."/>
            <person name="Woyke T."/>
        </authorList>
    </citation>
    <scope>NUCLEOTIDE SEQUENCE [LARGE SCALE GENOMIC DNA]</scope>
    <source>
        <strain evidence="1 2">DSM 26524</strain>
    </source>
</reference>
<dbReference type="PANTHER" id="PTHR48098:SF1">
    <property type="entry name" value="DIACYLGLYCEROL ACYLTRANSFERASE_MYCOLYLTRANSFERASE AG85A"/>
    <property type="match status" value="1"/>
</dbReference>
<dbReference type="Pfam" id="PF00756">
    <property type="entry name" value="Esterase"/>
    <property type="match status" value="1"/>
</dbReference>
<dbReference type="SUPFAM" id="SSF53474">
    <property type="entry name" value="alpha/beta-Hydrolases"/>
    <property type="match status" value="1"/>
</dbReference>
<dbReference type="Gene3D" id="3.40.50.1820">
    <property type="entry name" value="alpha/beta hydrolase"/>
    <property type="match status" value="1"/>
</dbReference>